<accession>A0ABD3F2V8</accession>
<sequence>MANTEEVDGDAEFASFPGERFRFSVKRVGGVGYITLKSQVSEQRWVCEVTDVGAFAPKGVMLPPNTVLHYVAASLKASLSTPDNDDRGPKLKREDGDKTLQLEILVKLGTIDFAWAPKYSFPLKLETEQALTPSKNQTEQIELLTAQVQELQEEMKTIKEQLKEVLRRQADSTKSQVDSLPSPGFTIRRQSMPLQEIITNDTSSSAVPEERNLGGAPHRLVKIEEYRETKNPSGEIERKRRPHTCKVCSALRDDGKRTSQTCHYCVECTELLNGAMVFLCDKVRAHKPKYQNATCYQIWHSFWNNGKSMPESGISSIRMRKRLKTSEQNEAGPAVQHL</sequence>
<comment type="caution">
    <text evidence="2">The sequence shown here is derived from an EMBL/GenBank/DDBJ whole genome shotgun (WGS) entry which is preliminary data.</text>
</comment>
<proteinExistence type="predicted"/>
<evidence type="ECO:0000256" key="1">
    <source>
        <dbReference type="SAM" id="Coils"/>
    </source>
</evidence>
<dbReference type="AlphaFoldDB" id="A0ABD3F2V8"/>
<reference evidence="2 3" key="1">
    <citation type="submission" date="2024-09" db="EMBL/GenBank/DDBJ databases">
        <title>Genome sequencing and assembly of Phytophthora oleae, isolate VK10A, causative agent of rot of olive drupes.</title>
        <authorList>
            <person name="Conti Taguali S."/>
            <person name="Riolo M."/>
            <person name="La Spada F."/>
            <person name="Cacciola S.O."/>
            <person name="Dionisio G."/>
        </authorList>
    </citation>
    <scope>NUCLEOTIDE SEQUENCE [LARGE SCALE GENOMIC DNA]</scope>
    <source>
        <strain evidence="2 3">VK10A</strain>
    </source>
</reference>
<evidence type="ECO:0000313" key="3">
    <source>
        <dbReference type="Proteomes" id="UP001632037"/>
    </source>
</evidence>
<organism evidence="2 3">
    <name type="scientific">Phytophthora oleae</name>
    <dbReference type="NCBI Taxonomy" id="2107226"/>
    <lineage>
        <taxon>Eukaryota</taxon>
        <taxon>Sar</taxon>
        <taxon>Stramenopiles</taxon>
        <taxon>Oomycota</taxon>
        <taxon>Peronosporomycetes</taxon>
        <taxon>Peronosporales</taxon>
        <taxon>Peronosporaceae</taxon>
        <taxon>Phytophthora</taxon>
    </lineage>
</organism>
<name>A0ABD3F2V8_9STRA</name>
<evidence type="ECO:0000313" key="2">
    <source>
        <dbReference type="EMBL" id="KAL3660599.1"/>
    </source>
</evidence>
<dbReference type="Proteomes" id="UP001632037">
    <property type="component" value="Unassembled WGS sequence"/>
</dbReference>
<gene>
    <name evidence="2" type="ORF">V7S43_014354</name>
</gene>
<protein>
    <submittedName>
        <fullName evidence="2">Uncharacterized protein</fullName>
    </submittedName>
</protein>
<dbReference type="EMBL" id="JBIMZQ010000040">
    <property type="protein sequence ID" value="KAL3660599.1"/>
    <property type="molecule type" value="Genomic_DNA"/>
</dbReference>
<keyword evidence="1" id="KW-0175">Coiled coil</keyword>
<keyword evidence="3" id="KW-1185">Reference proteome</keyword>
<feature type="coiled-coil region" evidence="1">
    <location>
        <begin position="134"/>
        <end position="168"/>
    </location>
</feature>